<keyword evidence="5 6" id="KW-0472">Membrane</keyword>
<keyword evidence="2 6" id="KW-0813">Transport</keyword>
<gene>
    <name evidence="6" type="primary">mntH</name>
    <name evidence="7" type="ORF">SAMN05421799_10733</name>
</gene>
<evidence type="ECO:0000256" key="6">
    <source>
        <dbReference type="HAMAP-Rule" id="MF_00221"/>
    </source>
</evidence>
<keyword evidence="6" id="KW-0406">Ion transport</keyword>
<name>A0A1N7N377_9BACL</name>
<keyword evidence="4 6" id="KW-1133">Transmembrane helix</keyword>
<dbReference type="GO" id="GO:0046872">
    <property type="term" value="F:metal ion binding"/>
    <property type="evidence" value="ECO:0007669"/>
    <property type="project" value="UniProtKB-UniRule"/>
</dbReference>
<feature type="transmembrane region" description="Helical" evidence="6">
    <location>
        <begin position="409"/>
        <end position="429"/>
    </location>
</feature>
<keyword evidence="8" id="KW-1185">Reference proteome</keyword>
<keyword evidence="3 6" id="KW-0812">Transmembrane</keyword>
<proteinExistence type="inferred from homology"/>
<keyword evidence="6" id="KW-0769">Symport</keyword>
<evidence type="ECO:0000313" key="7">
    <source>
        <dbReference type="EMBL" id="SIS92794.1"/>
    </source>
</evidence>
<dbReference type="GO" id="GO:0005384">
    <property type="term" value="F:manganese ion transmembrane transporter activity"/>
    <property type="evidence" value="ECO:0007669"/>
    <property type="project" value="TreeGrafter"/>
</dbReference>
<keyword evidence="6" id="KW-1003">Cell membrane</keyword>
<sequence>MQPSAYNRVRKFPWAKNLTLIQHMSGTSDAQDGGCRQRGHEVSVTTTTLQSPDSKAVRAARAALDHRRRGVRALLPFLGPAFVACVAYIDPGNYATNIQSGSEFGYRLLWVVVLANLMAMLIQHLSAKLGIATGKSLPEMCRDHFPKWLTYVMWAFSEVAAMATDIAEFLGATVGLNLLLHIPMLIGTLVTGVVTYLILTLDRLGFRPLEKFITAFVLIIALCYVVETAFSKPNWGQVAYHSVVPWLGNQSAVLLAVGVIGATVMPHVVYLHSSLTQNRIQPRDEEDKVKIARFSAKEVVIAMSLAGLVNLSMMFMAASVFHGTGHTGVADISTAYQTLTPLLGPASAAVFLISLLASGFSSSAVGTMAGQVIMQGFVGFTIPLWLRRVITMLPTVVIVALGLNPTETLVLSQVVLSIVLPMPVVALVYFTRRPDIMGRLVNRRLTTWVASLCATVIVVLNMVLLYLSFGGSF</sequence>
<dbReference type="NCBIfam" id="NF037982">
    <property type="entry name" value="Nramp_1"/>
    <property type="match status" value="1"/>
</dbReference>
<comment type="function">
    <text evidence="6">H(+)-stimulated, divalent metal cation uptake system.</text>
</comment>
<dbReference type="GO" id="GO:0015293">
    <property type="term" value="F:symporter activity"/>
    <property type="evidence" value="ECO:0007669"/>
    <property type="project" value="UniProtKB-UniRule"/>
</dbReference>
<dbReference type="GO" id="GO:0005886">
    <property type="term" value="C:plasma membrane"/>
    <property type="evidence" value="ECO:0007669"/>
    <property type="project" value="UniProtKB-SubCell"/>
</dbReference>
<feature type="transmembrane region" description="Helical" evidence="6">
    <location>
        <begin position="148"/>
        <end position="172"/>
    </location>
</feature>
<comment type="similarity">
    <text evidence="6">Belongs to the NRAMP family.</text>
</comment>
<dbReference type="GO" id="GO:0034755">
    <property type="term" value="P:iron ion transmembrane transport"/>
    <property type="evidence" value="ECO:0007669"/>
    <property type="project" value="TreeGrafter"/>
</dbReference>
<comment type="subcellular location">
    <subcellularLocation>
        <location evidence="6">Cell membrane</location>
        <topology evidence="6">Multi-pass membrane protein</topology>
    </subcellularLocation>
    <subcellularLocation>
        <location evidence="1">Membrane</location>
        <topology evidence="1">Multi-pass membrane protein</topology>
    </subcellularLocation>
</comment>
<organism evidence="7 8">
    <name type="scientific">Alicyclobacillus vulcanalis</name>
    <dbReference type="NCBI Taxonomy" id="252246"/>
    <lineage>
        <taxon>Bacteria</taxon>
        <taxon>Bacillati</taxon>
        <taxon>Bacillota</taxon>
        <taxon>Bacilli</taxon>
        <taxon>Bacillales</taxon>
        <taxon>Alicyclobacillaceae</taxon>
        <taxon>Alicyclobacillus</taxon>
    </lineage>
</organism>
<feature type="transmembrane region" description="Helical" evidence="6">
    <location>
        <begin position="109"/>
        <end position="127"/>
    </location>
</feature>
<feature type="transmembrane region" description="Helical" evidence="6">
    <location>
        <begin position="71"/>
        <end position="89"/>
    </location>
</feature>
<dbReference type="HAMAP" id="MF_00221">
    <property type="entry name" value="NRAMP"/>
    <property type="match status" value="1"/>
</dbReference>
<dbReference type="AlphaFoldDB" id="A0A1N7N377"/>
<evidence type="ECO:0000256" key="5">
    <source>
        <dbReference type="ARBA" id="ARBA00023136"/>
    </source>
</evidence>
<dbReference type="PRINTS" id="PR00447">
    <property type="entry name" value="NATRESASSCMP"/>
</dbReference>
<evidence type="ECO:0000256" key="3">
    <source>
        <dbReference type="ARBA" id="ARBA00022692"/>
    </source>
</evidence>
<reference evidence="8" key="1">
    <citation type="submission" date="2017-01" db="EMBL/GenBank/DDBJ databases">
        <authorList>
            <person name="Varghese N."/>
            <person name="Submissions S."/>
        </authorList>
    </citation>
    <scope>NUCLEOTIDE SEQUENCE [LARGE SCALE GENOMIC DNA]</scope>
    <source>
        <strain evidence="8">DSM 16176</strain>
    </source>
</reference>
<feature type="transmembrane region" description="Helical" evidence="6">
    <location>
        <begin position="178"/>
        <end position="200"/>
    </location>
</feature>
<evidence type="ECO:0000256" key="4">
    <source>
        <dbReference type="ARBA" id="ARBA00022989"/>
    </source>
</evidence>
<dbReference type="PANTHER" id="PTHR11706:SF33">
    <property type="entry name" value="NATURAL RESISTANCE-ASSOCIATED MACROPHAGE PROTEIN 2"/>
    <property type="match status" value="1"/>
</dbReference>
<dbReference type="GO" id="GO:0015086">
    <property type="term" value="F:cadmium ion transmembrane transporter activity"/>
    <property type="evidence" value="ECO:0007669"/>
    <property type="project" value="TreeGrafter"/>
</dbReference>
<dbReference type="PANTHER" id="PTHR11706">
    <property type="entry name" value="SOLUTE CARRIER PROTEIN FAMILY 11 MEMBER"/>
    <property type="match status" value="1"/>
</dbReference>
<feature type="transmembrane region" description="Helical" evidence="6">
    <location>
        <begin position="449"/>
        <end position="469"/>
    </location>
</feature>
<accession>A0A1N7N377</accession>
<feature type="transmembrane region" description="Helical" evidence="6">
    <location>
        <begin position="212"/>
        <end position="231"/>
    </location>
</feature>
<dbReference type="Proteomes" id="UP000186156">
    <property type="component" value="Unassembled WGS sequence"/>
</dbReference>
<feature type="transmembrane region" description="Helical" evidence="6">
    <location>
        <begin position="251"/>
        <end position="271"/>
    </location>
</feature>
<evidence type="ECO:0000256" key="1">
    <source>
        <dbReference type="ARBA" id="ARBA00004141"/>
    </source>
</evidence>
<protein>
    <recommendedName>
        <fullName evidence="6">Divalent metal cation transporter MntH</fullName>
    </recommendedName>
</protein>
<dbReference type="EMBL" id="FTOO01000007">
    <property type="protein sequence ID" value="SIS92794.1"/>
    <property type="molecule type" value="Genomic_DNA"/>
</dbReference>
<evidence type="ECO:0000256" key="2">
    <source>
        <dbReference type="ARBA" id="ARBA00022448"/>
    </source>
</evidence>
<dbReference type="Pfam" id="PF01566">
    <property type="entry name" value="Nramp"/>
    <property type="match status" value="1"/>
</dbReference>
<evidence type="ECO:0000313" key="8">
    <source>
        <dbReference type="Proteomes" id="UP000186156"/>
    </source>
</evidence>
<dbReference type="NCBIfam" id="NF001923">
    <property type="entry name" value="PRK00701.1"/>
    <property type="match status" value="1"/>
</dbReference>
<dbReference type="STRING" id="252246.SAMN05421799_10733"/>
<feature type="transmembrane region" description="Helical" evidence="6">
    <location>
        <begin position="385"/>
        <end position="403"/>
    </location>
</feature>
<dbReference type="InterPro" id="IPR001046">
    <property type="entry name" value="NRAMP_fam"/>
</dbReference>
<dbReference type="NCBIfam" id="TIGR01197">
    <property type="entry name" value="nramp"/>
    <property type="match status" value="1"/>
</dbReference>
<feature type="transmembrane region" description="Helical" evidence="6">
    <location>
        <begin position="299"/>
        <end position="322"/>
    </location>
</feature>
<feature type="transmembrane region" description="Helical" evidence="6">
    <location>
        <begin position="342"/>
        <end position="365"/>
    </location>
</feature>